<evidence type="ECO:0000313" key="2">
    <source>
        <dbReference type="Proteomes" id="UP000001075"/>
    </source>
</evidence>
<dbReference type="EMBL" id="JH000004">
    <property type="protein sequence ID" value="EGV94071.1"/>
    <property type="molecule type" value="Genomic_DNA"/>
</dbReference>
<organism evidence="1 2">
    <name type="scientific">Cricetulus griseus</name>
    <name type="common">Chinese hamster</name>
    <name type="synonym">Cricetulus barabensis griseus</name>
    <dbReference type="NCBI Taxonomy" id="10029"/>
    <lineage>
        <taxon>Eukaryota</taxon>
        <taxon>Metazoa</taxon>
        <taxon>Chordata</taxon>
        <taxon>Craniata</taxon>
        <taxon>Vertebrata</taxon>
        <taxon>Euteleostomi</taxon>
        <taxon>Mammalia</taxon>
        <taxon>Eutheria</taxon>
        <taxon>Euarchontoglires</taxon>
        <taxon>Glires</taxon>
        <taxon>Rodentia</taxon>
        <taxon>Myomorpha</taxon>
        <taxon>Muroidea</taxon>
        <taxon>Cricetidae</taxon>
        <taxon>Cricetinae</taxon>
        <taxon>Cricetulus</taxon>
    </lineage>
</organism>
<sequence>MPKIQGKQEQISCQETRASDLAILRLECDEELASYLEKPCQVTDTDTESPKATLAQICCSPFAPWVAFTPGWLGQNQSLPEVNKAAQAQGATLKLPQTDLAIDTVAGGRAASCRPRENLLQA</sequence>
<dbReference type="InParanoid" id="G3GRS7"/>
<reference evidence="2" key="1">
    <citation type="journal article" date="2011" name="Nat. Biotechnol.">
        <title>The genomic sequence of the Chinese hamster ovary (CHO)-K1 cell line.</title>
        <authorList>
            <person name="Xu X."/>
            <person name="Nagarajan H."/>
            <person name="Lewis N.E."/>
            <person name="Pan S."/>
            <person name="Cai Z."/>
            <person name="Liu X."/>
            <person name="Chen W."/>
            <person name="Xie M."/>
            <person name="Wang W."/>
            <person name="Hammond S."/>
            <person name="Andersen M.R."/>
            <person name="Neff N."/>
            <person name="Passarelli B."/>
            <person name="Koh W."/>
            <person name="Fan H.C."/>
            <person name="Wang J."/>
            <person name="Gui Y."/>
            <person name="Lee K.H."/>
            <person name="Betenbaugh M.J."/>
            <person name="Quake S.R."/>
            <person name="Famili I."/>
            <person name="Palsson B.O."/>
            <person name="Wang J."/>
        </authorList>
    </citation>
    <scope>NUCLEOTIDE SEQUENCE [LARGE SCALE GENOMIC DNA]</scope>
    <source>
        <strain evidence="2">CHO K1 cell line</strain>
    </source>
</reference>
<dbReference type="Proteomes" id="UP000001075">
    <property type="component" value="Unassembled WGS sequence"/>
</dbReference>
<protein>
    <submittedName>
        <fullName evidence="1">Uncharacterized protein</fullName>
    </submittedName>
</protein>
<accession>G3GRS7</accession>
<gene>
    <name evidence="1" type="ORF">I79_000221</name>
</gene>
<name>G3GRS7_CRIGR</name>
<proteinExistence type="predicted"/>
<dbReference type="AlphaFoldDB" id="G3GRS7"/>
<evidence type="ECO:0000313" key="1">
    <source>
        <dbReference type="EMBL" id="EGV94071.1"/>
    </source>
</evidence>
<dbReference type="GlyGen" id="G3GRS7">
    <property type="glycosylation" value="1 site"/>
</dbReference>